<proteinExistence type="predicted"/>
<dbReference type="Proteomes" id="UP000257109">
    <property type="component" value="Unassembled WGS sequence"/>
</dbReference>
<organism evidence="1 2">
    <name type="scientific">Mucuna pruriens</name>
    <name type="common">Velvet bean</name>
    <name type="synonym">Dolichos pruriens</name>
    <dbReference type="NCBI Taxonomy" id="157652"/>
    <lineage>
        <taxon>Eukaryota</taxon>
        <taxon>Viridiplantae</taxon>
        <taxon>Streptophyta</taxon>
        <taxon>Embryophyta</taxon>
        <taxon>Tracheophyta</taxon>
        <taxon>Spermatophyta</taxon>
        <taxon>Magnoliopsida</taxon>
        <taxon>eudicotyledons</taxon>
        <taxon>Gunneridae</taxon>
        <taxon>Pentapetalae</taxon>
        <taxon>rosids</taxon>
        <taxon>fabids</taxon>
        <taxon>Fabales</taxon>
        <taxon>Fabaceae</taxon>
        <taxon>Papilionoideae</taxon>
        <taxon>50 kb inversion clade</taxon>
        <taxon>NPAAA clade</taxon>
        <taxon>indigoferoid/millettioid clade</taxon>
        <taxon>Phaseoleae</taxon>
        <taxon>Mucuna</taxon>
    </lineage>
</organism>
<reference evidence="1" key="1">
    <citation type="submission" date="2018-05" db="EMBL/GenBank/DDBJ databases">
        <title>Draft genome of Mucuna pruriens seed.</title>
        <authorList>
            <person name="Nnadi N.E."/>
            <person name="Vos R."/>
            <person name="Hasami M.H."/>
            <person name="Devisetty U.K."/>
            <person name="Aguiy J.C."/>
        </authorList>
    </citation>
    <scope>NUCLEOTIDE SEQUENCE [LARGE SCALE GENOMIC DNA]</scope>
    <source>
        <strain evidence="1">JCA_2017</strain>
    </source>
</reference>
<dbReference type="EMBL" id="QJKJ01000294">
    <property type="protein sequence ID" value="RDY13344.1"/>
    <property type="molecule type" value="Genomic_DNA"/>
</dbReference>
<feature type="non-terminal residue" evidence="1">
    <location>
        <position position="1"/>
    </location>
</feature>
<keyword evidence="2" id="KW-1185">Reference proteome</keyword>
<evidence type="ECO:0000313" key="2">
    <source>
        <dbReference type="Proteomes" id="UP000257109"/>
    </source>
</evidence>
<sequence length="134" mass="15060">MLSVVTGVAPNLDSELLAFPRLFNPMFFLSSMTVDKYKLGNGLIRSFNLVGVETRCSLLGILMLTEKITGLFEHIVNSFDKYILFCSGKVKESIQKLSITNLVQVLGIHCILNHWVHNVRKLGSVRELRHGLQS</sequence>
<accession>A0A371IEC2</accession>
<evidence type="ECO:0000313" key="1">
    <source>
        <dbReference type="EMBL" id="RDY13344.1"/>
    </source>
</evidence>
<dbReference type="AlphaFoldDB" id="A0A371IEC2"/>
<name>A0A371IEC2_MUCPR</name>
<gene>
    <name evidence="1" type="ORF">CR513_01759</name>
</gene>
<protein>
    <submittedName>
        <fullName evidence="1">Uncharacterized protein</fullName>
    </submittedName>
</protein>
<comment type="caution">
    <text evidence="1">The sequence shown here is derived from an EMBL/GenBank/DDBJ whole genome shotgun (WGS) entry which is preliminary data.</text>
</comment>